<gene>
    <name evidence="7" type="ORF">MSAN_02332200</name>
</gene>
<dbReference type="GO" id="GO:0043539">
    <property type="term" value="F:protein serine/threonine kinase activator activity"/>
    <property type="evidence" value="ECO:0007669"/>
    <property type="project" value="TreeGrafter"/>
</dbReference>
<sequence>MSDQPNDTTDKPPRVILHFDLIEKIVQRHTDIWAWDREEITRFSFLSKEYLRLFRPMIYRNVNLRTVSDALQFFSTVCEPENQYLAVLSGPVSNMFWLQLRAALGQLTQLRTFNFCYKHSDTDFLVRLVNEADLQHCLPATTQTLHLKPIDDEYVTPPDDAGQLLEQAPWDSNTWRLAISRIPSIRTLIVSTPCYLIWPPTQERHDAILQEWTAQLRRDSSSLSVVVLNFGYKDEGYAIDDWPTPGNTFEPRALSVASRGVQILWVKVNRKTWDGKKITAPSPSSREEYFFESCTRRSNAKQREEFRQKYRSAFPSWTFYFDIENIAPENQSKIKLASAKVRQLGGSIEDFFSNTITHLITDQLILAVAPLAKENRAFGGKFLKNPNGLKGPVPEEFLSPAVDLVSKAKSFRNTKIWNSPKLLSVVERCLDFVPTSASNVPSAPRCDRTLSRLLCWEKIHGISERDPTQKRHDFKYFKRGTYFMLVEDIRDELATVAVQEYVIPKGRDATNTSLPWPVLHCHPHARGPFLPFDEKEKERWEIAQRLQGERATYAHERQQVETLRMKAMNRTVQACVQACNQSGDLRRSVSMDSVHSRAKAFDEQQFVDMDGDGDDDSSNTGYLPRVFVAESGSSVGITSTTGTTFTTGFSLGSSALPSSLRSRPEVLTSGKFTSAHTQERNGNMGLPTHVPGRQPVFKVGRSADTKTLPRSDEGSKPDYCECCRTKFEDFNAHITGPKHRKFAVDNVNYLHLDFILYRVRRRTVEEVRQEEAE</sequence>
<keyword evidence="2 4" id="KW-0863">Zinc-finger</keyword>
<dbReference type="EMBL" id="JACAZH010000040">
    <property type="protein sequence ID" value="KAF7335857.1"/>
    <property type="molecule type" value="Genomic_DNA"/>
</dbReference>
<dbReference type="Gene3D" id="6.10.250.3410">
    <property type="entry name" value="DBF zinc finger"/>
    <property type="match status" value="1"/>
</dbReference>
<evidence type="ECO:0000313" key="7">
    <source>
        <dbReference type="EMBL" id="KAF7335857.1"/>
    </source>
</evidence>
<dbReference type="GO" id="GO:0003676">
    <property type="term" value="F:nucleic acid binding"/>
    <property type="evidence" value="ECO:0007669"/>
    <property type="project" value="InterPro"/>
</dbReference>
<proteinExistence type="predicted"/>
<reference evidence="7" key="1">
    <citation type="submission" date="2020-05" db="EMBL/GenBank/DDBJ databases">
        <title>Mycena genomes resolve the evolution of fungal bioluminescence.</title>
        <authorList>
            <person name="Tsai I.J."/>
        </authorList>
    </citation>
    <scope>NUCLEOTIDE SEQUENCE</scope>
    <source>
        <strain evidence="7">160909Yilan</strain>
    </source>
</reference>
<accession>A0A8H6X832</accession>
<dbReference type="PANTHER" id="PTHR15375:SF26">
    <property type="entry name" value="PROTEIN CHIFFON"/>
    <property type="match status" value="1"/>
</dbReference>
<protein>
    <submittedName>
        <fullName evidence="7">DBF4-type domain-containing protein</fullName>
    </submittedName>
</protein>
<dbReference type="Gene3D" id="3.40.50.10190">
    <property type="entry name" value="BRCT domain"/>
    <property type="match status" value="1"/>
</dbReference>
<dbReference type="GO" id="GO:0010571">
    <property type="term" value="P:positive regulation of nuclear cell cycle DNA replication"/>
    <property type="evidence" value="ECO:0007669"/>
    <property type="project" value="TreeGrafter"/>
</dbReference>
<dbReference type="OrthoDB" id="21380at2759"/>
<keyword evidence="1" id="KW-0479">Metal-binding</keyword>
<name>A0A8H6X832_9AGAR</name>
<dbReference type="PROSITE" id="PS51265">
    <property type="entry name" value="ZF_DBF4"/>
    <property type="match status" value="1"/>
</dbReference>
<dbReference type="InterPro" id="IPR038545">
    <property type="entry name" value="Znf_DBF_sf"/>
</dbReference>
<dbReference type="Pfam" id="PF08630">
    <property type="entry name" value="Dfp1_Him1_M"/>
    <property type="match status" value="1"/>
</dbReference>
<dbReference type="PANTHER" id="PTHR15375">
    <property type="entry name" value="ACTIVATOR OF S-PHASE KINASE-RELATED"/>
    <property type="match status" value="1"/>
</dbReference>
<comment type="caution">
    <text evidence="7">The sequence shown here is derived from an EMBL/GenBank/DDBJ whole genome shotgun (WGS) entry which is preliminary data.</text>
</comment>
<keyword evidence="3" id="KW-0862">Zinc</keyword>
<evidence type="ECO:0000256" key="2">
    <source>
        <dbReference type="ARBA" id="ARBA00022771"/>
    </source>
</evidence>
<dbReference type="Proteomes" id="UP000623467">
    <property type="component" value="Unassembled WGS sequence"/>
</dbReference>
<dbReference type="FunFam" id="6.10.250.3410:FF:000001">
    <property type="entry name" value="Protein DBF4 homolog A"/>
    <property type="match status" value="1"/>
</dbReference>
<keyword evidence="8" id="KW-1185">Reference proteome</keyword>
<dbReference type="Pfam" id="PF07535">
    <property type="entry name" value="zf-DBF"/>
    <property type="match status" value="1"/>
</dbReference>
<evidence type="ECO:0000256" key="5">
    <source>
        <dbReference type="SAM" id="MobiDB-lite"/>
    </source>
</evidence>
<feature type="region of interest" description="Disordered" evidence="5">
    <location>
        <begin position="676"/>
        <end position="696"/>
    </location>
</feature>
<dbReference type="CDD" id="cd00027">
    <property type="entry name" value="BRCT"/>
    <property type="match status" value="1"/>
</dbReference>
<evidence type="ECO:0000256" key="3">
    <source>
        <dbReference type="ARBA" id="ARBA00022833"/>
    </source>
</evidence>
<dbReference type="InterPro" id="IPR051590">
    <property type="entry name" value="Replication_Regulatory_Kinase"/>
</dbReference>
<evidence type="ECO:0000259" key="6">
    <source>
        <dbReference type="PROSITE" id="PS51265"/>
    </source>
</evidence>
<evidence type="ECO:0000313" key="8">
    <source>
        <dbReference type="Proteomes" id="UP000623467"/>
    </source>
</evidence>
<dbReference type="InterPro" id="IPR036420">
    <property type="entry name" value="BRCT_dom_sf"/>
</dbReference>
<dbReference type="GO" id="GO:0008270">
    <property type="term" value="F:zinc ion binding"/>
    <property type="evidence" value="ECO:0007669"/>
    <property type="project" value="UniProtKB-KW"/>
</dbReference>
<dbReference type="AlphaFoldDB" id="A0A8H6X832"/>
<dbReference type="SMART" id="SM00586">
    <property type="entry name" value="ZnF_DBF"/>
    <property type="match status" value="1"/>
</dbReference>
<evidence type="ECO:0000256" key="1">
    <source>
        <dbReference type="ARBA" id="ARBA00022723"/>
    </source>
</evidence>
<dbReference type="GO" id="GO:0031431">
    <property type="term" value="C:Dbf4-dependent protein kinase complex"/>
    <property type="evidence" value="ECO:0007669"/>
    <property type="project" value="TreeGrafter"/>
</dbReference>
<evidence type="ECO:0000256" key="4">
    <source>
        <dbReference type="PROSITE-ProRule" id="PRU00600"/>
    </source>
</evidence>
<dbReference type="GO" id="GO:1901987">
    <property type="term" value="P:regulation of cell cycle phase transition"/>
    <property type="evidence" value="ECO:0007669"/>
    <property type="project" value="TreeGrafter"/>
</dbReference>
<dbReference type="InterPro" id="IPR013939">
    <property type="entry name" value="Regulatory_Dfp1/Him1"/>
</dbReference>
<feature type="domain" description="DBF4-type" evidence="6">
    <location>
        <begin position="713"/>
        <end position="762"/>
    </location>
</feature>
<organism evidence="7 8">
    <name type="scientific">Mycena sanguinolenta</name>
    <dbReference type="NCBI Taxonomy" id="230812"/>
    <lineage>
        <taxon>Eukaryota</taxon>
        <taxon>Fungi</taxon>
        <taxon>Dikarya</taxon>
        <taxon>Basidiomycota</taxon>
        <taxon>Agaricomycotina</taxon>
        <taxon>Agaricomycetes</taxon>
        <taxon>Agaricomycetidae</taxon>
        <taxon>Agaricales</taxon>
        <taxon>Marasmiineae</taxon>
        <taxon>Mycenaceae</taxon>
        <taxon>Mycena</taxon>
    </lineage>
</organism>
<dbReference type="InterPro" id="IPR006572">
    <property type="entry name" value="Znf_DBF"/>
</dbReference>